<dbReference type="PANTHER" id="PTHR42760">
    <property type="entry name" value="SHORT-CHAIN DEHYDROGENASES/REDUCTASES FAMILY MEMBER"/>
    <property type="match status" value="1"/>
</dbReference>
<evidence type="ECO:0008006" key="6">
    <source>
        <dbReference type="Google" id="ProtNLM"/>
    </source>
</evidence>
<sequence>MASKPSFKDKTVLITGAGSGIGKLDVSSSTDCTNLISKQINSLDYLFNCAGINPTTTPITDTTDEYFTKLIDTNLRGTFNTTRACIPHMHPGSAIVNVSSICGLQGYAGYSVYCATKFGIIGLTKSLAAELGPKGIRVNAVAPGPTDTPTFAGNVEGDERKEKDVGGIAFGRLGRAEEVADEVVFLFGEGSSFVNGGVWEVHGGD</sequence>
<keyword evidence="2" id="KW-0521">NADP</keyword>
<dbReference type="GO" id="GO:0006633">
    <property type="term" value="P:fatty acid biosynthetic process"/>
    <property type="evidence" value="ECO:0007669"/>
    <property type="project" value="TreeGrafter"/>
</dbReference>
<comment type="similarity">
    <text evidence="1">Belongs to the short-chain dehydrogenases/reductases (SDR) family.</text>
</comment>
<dbReference type="InterPro" id="IPR036291">
    <property type="entry name" value="NAD(P)-bd_dom_sf"/>
</dbReference>
<dbReference type="FunFam" id="3.40.50.720:FF:000084">
    <property type="entry name" value="Short-chain dehydrogenase reductase"/>
    <property type="match status" value="1"/>
</dbReference>
<dbReference type="VEuPathDB" id="FungiDB:ASPGLDRAFT_37198"/>
<protein>
    <recommendedName>
        <fullName evidence="6">NAD(P)-binding protein</fullName>
    </recommendedName>
</protein>
<dbReference type="InterPro" id="IPR002347">
    <property type="entry name" value="SDR_fam"/>
</dbReference>
<dbReference type="PROSITE" id="PS00061">
    <property type="entry name" value="ADH_SHORT"/>
    <property type="match status" value="1"/>
</dbReference>
<dbReference type="OrthoDB" id="1669814at2759"/>
<dbReference type="InterPro" id="IPR020904">
    <property type="entry name" value="Sc_DH/Rdtase_CS"/>
</dbReference>
<name>A0A1L9VET5_ASPGL</name>
<dbReference type="Proteomes" id="UP000184300">
    <property type="component" value="Unassembled WGS sequence"/>
</dbReference>
<accession>A0A1L9VET5</accession>
<evidence type="ECO:0000256" key="2">
    <source>
        <dbReference type="ARBA" id="ARBA00022857"/>
    </source>
</evidence>
<dbReference type="GeneID" id="34461053"/>
<dbReference type="PRINTS" id="PR00081">
    <property type="entry name" value="GDHRDH"/>
</dbReference>
<dbReference type="RefSeq" id="XP_022399156.1">
    <property type="nucleotide sequence ID" value="XM_022544792.1"/>
</dbReference>
<dbReference type="GO" id="GO:0048038">
    <property type="term" value="F:quinone binding"/>
    <property type="evidence" value="ECO:0007669"/>
    <property type="project" value="TreeGrafter"/>
</dbReference>
<keyword evidence="3" id="KW-0560">Oxidoreductase</keyword>
<evidence type="ECO:0000313" key="4">
    <source>
        <dbReference type="EMBL" id="OJJ82458.1"/>
    </source>
</evidence>
<dbReference type="AlphaFoldDB" id="A0A1L9VET5"/>
<dbReference type="Gene3D" id="3.40.50.720">
    <property type="entry name" value="NAD(P)-binding Rossmann-like Domain"/>
    <property type="match status" value="1"/>
</dbReference>
<dbReference type="GO" id="GO:0016616">
    <property type="term" value="F:oxidoreductase activity, acting on the CH-OH group of donors, NAD or NADP as acceptor"/>
    <property type="evidence" value="ECO:0007669"/>
    <property type="project" value="TreeGrafter"/>
</dbReference>
<reference evidence="5" key="1">
    <citation type="journal article" date="2017" name="Genome Biol.">
        <title>Comparative genomics reveals high biological diversity and specific adaptations in the industrially and medically important fungal genus Aspergillus.</title>
        <authorList>
            <person name="de Vries R.P."/>
            <person name="Riley R."/>
            <person name="Wiebenga A."/>
            <person name="Aguilar-Osorio G."/>
            <person name="Amillis S."/>
            <person name="Uchima C.A."/>
            <person name="Anderluh G."/>
            <person name="Asadollahi M."/>
            <person name="Askin M."/>
            <person name="Barry K."/>
            <person name="Battaglia E."/>
            <person name="Bayram O."/>
            <person name="Benocci T."/>
            <person name="Braus-Stromeyer S.A."/>
            <person name="Caldana C."/>
            <person name="Canovas D."/>
            <person name="Cerqueira G.C."/>
            <person name="Chen F."/>
            <person name="Chen W."/>
            <person name="Choi C."/>
            <person name="Clum A."/>
            <person name="Dos Santos R.A."/>
            <person name="Damasio A.R."/>
            <person name="Diallinas G."/>
            <person name="Emri T."/>
            <person name="Fekete E."/>
            <person name="Flipphi M."/>
            <person name="Freyberg S."/>
            <person name="Gallo A."/>
            <person name="Gournas C."/>
            <person name="Habgood R."/>
            <person name="Hainaut M."/>
            <person name="Harispe M.L."/>
            <person name="Henrissat B."/>
            <person name="Hilden K.S."/>
            <person name="Hope R."/>
            <person name="Hossain A."/>
            <person name="Karabika E."/>
            <person name="Karaffa L."/>
            <person name="Karanyi Z."/>
            <person name="Krasevec N."/>
            <person name="Kuo A."/>
            <person name="Kusch H."/>
            <person name="LaButti K."/>
            <person name="Lagendijk E.L."/>
            <person name="Lapidus A."/>
            <person name="Levasseur A."/>
            <person name="Lindquist E."/>
            <person name="Lipzen A."/>
            <person name="Logrieco A.F."/>
            <person name="MacCabe A."/>
            <person name="Maekelae M.R."/>
            <person name="Malavazi I."/>
            <person name="Melin P."/>
            <person name="Meyer V."/>
            <person name="Mielnichuk N."/>
            <person name="Miskei M."/>
            <person name="Molnar A.P."/>
            <person name="Mule G."/>
            <person name="Ngan C.Y."/>
            <person name="Orejas M."/>
            <person name="Orosz E."/>
            <person name="Ouedraogo J.P."/>
            <person name="Overkamp K.M."/>
            <person name="Park H.-S."/>
            <person name="Perrone G."/>
            <person name="Piumi F."/>
            <person name="Punt P.J."/>
            <person name="Ram A.F."/>
            <person name="Ramon A."/>
            <person name="Rauscher S."/>
            <person name="Record E."/>
            <person name="Riano-Pachon D.M."/>
            <person name="Robert V."/>
            <person name="Roehrig J."/>
            <person name="Ruller R."/>
            <person name="Salamov A."/>
            <person name="Salih N.S."/>
            <person name="Samson R.A."/>
            <person name="Sandor E."/>
            <person name="Sanguinetti M."/>
            <person name="Schuetze T."/>
            <person name="Sepcic K."/>
            <person name="Shelest E."/>
            <person name="Sherlock G."/>
            <person name="Sophianopoulou V."/>
            <person name="Squina F.M."/>
            <person name="Sun H."/>
            <person name="Susca A."/>
            <person name="Todd R.B."/>
            <person name="Tsang A."/>
            <person name="Unkles S.E."/>
            <person name="van de Wiele N."/>
            <person name="van Rossen-Uffink D."/>
            <person name="Oliveira J.V."/>
            <person name="Vesth T.C."/>
            <person name="Visser J."/>
            <person name="Yu J.-H."/>
            <person name="Zhou M."/>
            <person name="Andersen M.R."/>
            <person name="Archer D.B."/>
            <person name="Baker S.E."/>
            <person name="Benoit I."/>
            <person name="Brakhage A.A."/>
            <person name="Braus G.H."/>
            <person name="Fischer R."/>
            <person name="Frisvad J.C."/>
            <person name="Goldman G.H."/>
            <person name="Houbraken J."/>
            <person name="Oakley B."/>
            <person name="Pocsi I."/>
            <person name="Scazzocchio C."/>
            <person name="Seiboth B."/>
            <person name="vanKuyk P.A."/>
            <person name="Wortman J."/>
            <person name="Dyer P.S."/>
            <person name="Grigoriev I.V."/>
        </authorList>
    </citation>
    <scope>NUCLEOTIDE SEQUENCE [LARGE SCALE GENOMIC DNA]</scope>
    <source>
        <strain evidence="5">CBS 516.65</strain>
    </source>
</reference>
<organism evidence="4 5">
    <name type="scientific">Aspergillus glaucus CBS 516.65</name>
    <dbReference type="NCBI Taxonomy" id="1160497"/>
    <lineage>
        <taxon>Eukaryota</taxon>
        <taxon>Fungi</taxon>
        <taxon>Dikarya</taxon>
        <taxon>Ascomycota</taxon>
        <taxon>Pezizomycotina</taxon>
        <taxon>Eurotiomycetes</taxon>
        <taxon>Eurotiomycetidae</taxon>
        <taxon>Eurotiales</taxon>
        <taxon>Aspergillaceae</taxon>
        <taxon>Aspergillus</taxon>
        <taxon>Aspergillus subgen. Aspergillus</taxon>
    </lineage>
</organism>
<evidence type="ECO:0000256" key="1">
    <source>
        <dbReference type="ARBA" id="ARBA00006484"/>
    </source>
</evidence>
<evidence type="ECO:0000256" key="3">
    <source>
        <dbReference type="ARBA" id="ARBA00023002"/>
    </source>
</evidence>
<gene>
    <name evidence="4" type="ORF">ASPGLDRAFT_37198</name>
</gene>
<dbReference type="STRING" id="1160497.A0A1L9VET5"/>
<dbReference type="PANTHER" id="PTHR42760:SF83">
    <property type="entry name" value="(3R)-3-HYDROXYACYL-COA DEHYDROGENASE"/>
    <property type="match status" value="1"/>
</dbReference>
<dbReference type="Pfam" id="PF13561">
    <property type="entry name" value="adh_short_C2"/>
    <property type="match status" value="1"/>
</dbReference>
<dbReference type="SUPFAM" id="SSF51735">
    <property type="entry name" value="NAD(P)-binding Rossmann-fold domains"/>
    <property type="match status" value="1"/>
</dbReference>
<dbReference type="PRINTS" id="PR00080">
    <property type="entry name" value="SDRFAMILY"/>
</dbReference>
<evidence type="ECO:0000313" key="5">
    <source>
        <dbReference type="Proteomes" id="UP000184300"/>
    </source>
</evidence>
<dbReference type="EMBL" id="KV878902">
    <property type="protein sequence ID" value="OJJ82458.1"/>
    <property type="molecule type" value="Genomic_DNA"/>
</dbReference>
<dbReference type="CDD" id="cd05233">
    <property type="entry name" value="SDR_c"/>
    <property type="match status" value="1"/>
</dbReference>
<proteinExistence type="inferred from homology"/>
<dbReference type="GO" id="GO:0044550">
    <property type="term" value="P:secondary metabolite biosynthetic process"/>
    <property type="evidence" value="ECO:0007669"/>
    <property type="project" value="UniProtKB-ARBA"/>
</dbReference>
<keyword evidence="5" id="KW-1185">Reference proteome</keyword>